<feature type="non-terminal residue" evidence="1">
    <location>
        <position position="125"/>
    </location>
</feature>
<dbReference type="EMBL" id="CP111012">
    <property type="protein sequence ID" value="WAQ95086.1"/>
    <property type="molecule type" value="Genomic_DNA"/>
</dbReference>
<reference evidence="1" key="1">
    <citation type="submission" date="2022-11" db="EMBL/GenBank/DDBJ databases">
        <title>Centuries of genome instability and evolution in soft-shell clam transmissible cancer (bioRxiv).</title>
        <authorList>
            <person name="Hart S.F.M."/>
            <person name="Yonemitsu M.A."/>
            <person name="Giersch R.M."/>
            <person name="Beal B.F."/>
            <person name="Arriagada G."/>
            <person name="Davis B.W."/>
            <person name="Ostrander E.A."/>
            <person name="Goff S.P."/>
            <person name="Metzger M.J."/>
        </authorList>
    </citation>
    <scope>NUCLEOTIDE SEQUENCE</scope>
    <source>
        <strain evidence="1">MELC-2E11</strain>
        <tissue evidence="1">Siphon/mantle</tissue>
    </source>
</reference>
<proteinExistence type="predicted"/>
<dbReference type="Proteomes" id="UP001164746">
    <property type="component" value="Chromosome 1"/>
</dbReference>
<keyword evidence="2" id="KW-1185">Reference proteome</keyword>
<sequence length="125" mass="14317">ELQTWWSRQTLYIAHVKTTLLRQLDKSSNIKVFQYQNGAITSWDNSDNANSSELCIPSLLHTWTVLCKSSHLHSLHSMLCHHSVLLPPDICSLAWKHSCRVYNSVEKLPTTSSVRAETGENFCQY</sequence>
<protein>
    <submittedName>
        <fullName evidence="1">Uncharacterized protein</fullName>
    </submittedName>
</protein>
<name>A0ABY7DBM1_MYAAR</name>
<evidence type="ECO:0000313" key="1">
    <source>
        <dbReference type="EMBL" id="WAQ95086.1"/>
    </source>
</evidence>
<organism evidence="1 2">
    <name type="scientific">Mya arenaria</name>
    <name type="common">Soft-shell clam</name>
    <dbReference type="NCBI Taxonomy" id="6604"/>
    <lineage>
        <taxon>Eukaryota</taxon>
        <taxon>Metazoa</taxon>
        <taxon>Spiralia</taxon>
        <taxon>Lophotrochozoa</taxon>
        <taxon>Mollusca</taxon>
        <taxon>Bivalvia</taxon>
        <taxon>Autobranchia</taxon>
        <taxon>Heteroconchia</taxon>
        <taxon>Euheterodonta</taxon>
        <taxon>Imparidentia</taxon>
        <taxon>Neoheterodontei</taxon>
        <taxon>Myida</taxon>
        <taxon>Myoidea</taxon>
        <taxon>Myidae</taxon>
        <taxon>Mya</taxon>
    </lineage>
</organism>
<evidence type="ECO:0000313" key="2">
    <source>
        <dbReference type="Proteomes" id="UP001164746"/>
    </source>
</evidence>
<accession>A0ABY7DBM1</accession>
<gene>
    <name evidence="1" type="ORF">MAR_007557</name>
</gene>